<evidence type="ECO:0000259" key="7">
    <source>
        <dbReference type="PROSITE" id="PS51686"/>
    </source>
</evidence>
<comment type="caution">
    <text evidence="8">The sequence shown here is derived from an EMBL/GenBank/DDBJ whole genome shotgun (WGS) entry which is preliminary data.</text>
</comment>
<reference evidence="8" key="1">
    <citation type="submission" date="2019-08" db="EMBL/GenBank/DDBJ databases">
        <authorList>
            <person name="Kucharzyk K."/>
            <person name="Murdoch R.W."/>
            <person name="Higgins S."/>
            <person name="Loffler F."/>
        </authorList>
    </citation>
    <scope>NUCLEOTIDE SEQUENCE</scope>
</reference>
<gene>
    <name evidence="8" type="primary">rsmF_8</name>
    <name evidence="8" type="ORF">SDC9_66059</name>
</gene>
<dbReference type="InterPro" id="IPR001678">
    <property type="entry name" value="MeTrfase_RsmB-F_NOP2_dom"/>
</dbReference>
<dbReference type="InterPro" id="IPR023267">
    <property type="entry name" value="RCMT"/>
</dbReference>
<keyword evidence="2" id="KW-0963">Cytoplasm</keyword>
<evidence type="ECO:0000256" key="1">
    <source>
        <dbReference type="ARBA" id="ARBA00007494"/>
    </source>
</evidence>
<dbReference type="InterPro" id="IPR018314">
    <property type="entry name" value="RsmB/NOL1/NOP2-like_CS"/>
</dbReference>
<dbReference type="Gene3D" id="2.30.130.60">
    <property type="match status" value="1"/>
</dbReference>
<dbReference type="Gene3D" id="3.40.50.150">
    <property type="entry name" value="Vaccinia Virus protein VP39"/>
    <property type="match status" value="1"/>
</dbReference>
<dbReference type="Pfam" id="PF13636">
    <property type="entry name" value="Methyltranf_PUA"/>
    <property type="match status" value="1"/>
</dbReference>
<dbReference type="AlphaFoldDB" id="A0A644XZD1"/>
<dbReference type="Gene3D" id="3.30.70.1170">
    <property type="entry name" value="Sun protein, domain 3"/>
    <property type="match status" value="1"/>
</dbReference>
<name>A0A644XZD1_9ZZZZ</name>
<sequence>MRRPLPKEYIERMRDLLGEGGLSAYLAAMQQPQKRTLRVNTLKTSAEEFRAKADFPLEPVGLVADSFFFDDDVAIGKHPLHAAGLCYVQEPSAQVPASLLDVRPGMTVLDLCAAPGGKATQLAALMQNRGLLVVNEAVRSRTDTLLGNIERLGVSNALVLSARPDALEDPLCGLFDRILVDAPCSGEGMFRKDETAVGVWSPEHVTSCANRQGAILHSASPMLKPGGRLVYSTCTFSKEENEGVIQEFLDTHSGFKLLETRRLYPHTSVGEGQFMAVLERTDDNAPPAEQLAETPLEHLPAWEAFWRDTFLGEPPGVLTVHDGRVLLPPEKLPASLIRLHALRAGILAGELEDYRAGRFTPAHALAMAFPSSAFQRTVPLEGRELTRFFSGETVPCDPALSGWCAVTALGHPIGWGKAVQGVLKNHIPKGLRFYS</sequence>
<dbReference type="PANTHER" id="PTHR22807">
    <property type="entry name" value="NOP2 YEAST -RELATED NOL1/NOP2/FMU SUN DOMAIN-CONTAINING"/>
    <property type="match status" value="1"/>
</dbReference>
<evidence type="ECO:0000256" key="4">
    <source>
        <dbReference type="ARBA" id="ARBA00022679"/>
    </source>
</evidence>
<dbReference type="InterPro" id="IPR031341">
    <property type="entry name" value="Methyltr_RsmF_N"/>
</dbReference>
<evidence type="ECO:0000256" key="2">
    <source>
        <dbReference type="ARBA" id="ARBA00022490"/>
    </source>
</evidence>
<dbReference type="PROSITE" id="PS01153">
    <property type="entry name" value="NOL1_NOP2_SUN"/>
    <property type="match status" value="1"/>
</dbReference>
<dbReference type="Pfam" id="PF17126">
    <property type="entry name" value="RsmF_methylt_CI"/>
    <property type="match status" value="1"/>
</dbReference>
<dbReference type="EC" id="2.1.1.-" evidence="8"/>
<evidence type="ECO:0000256" key="5">
    <source>
        <dbReference type="ARBA" id="ARBA00022691"/>
    </source>
</evidence>
<dbReference type="Pfam" id="PF17125">
    <property type="entry name" value="Methyltr_RsmF_N"/>
    <property type="match status" value="1"/>
</dbReference>
<keyword evidence="4 8" id="KW-0808">Transferase</keyword>
<dbReference type="PRINTS" id="PR02008">
    <property type="entry name" value="RCMTFAMILY"/>
</dbReference>
<dbReference type="GO" id="GO:0001510">
    <property type="term" value="P:RNA methylation"/>
    <property type="evidence" value="ECO:0007669"/>
    <property type="project" value="InterPro"/>
</dbReference>
<dbReference type="PANTHER" id="PTHR22807:SF30">
    <property type="entry name" value="28S RRNA (CYTOSINE(4447)-C(5))-METHYLTRANSFERASE-RELATED"/>
    <property type="match status" value="1"/>
</dbReference>
<dbReference type="InterPro" id="IPR049560">
    <property type="entry name" value="MeTrfase_RsmB-F_NOP2_cat"/>
</dbReference>
<evidence type="ECO:0000256" key="6">
    <source>
        <dbReference type="ARBA" id="ARBA00022884"/>
    </source>
</evidence>
<dbReference type="CDD" id="cd21147">
    <property type="entry name" value="RsmF_methylt_CTD1"/>
    <property type="match status" value="1"/>
</dbReference>
<evidence type="ECO:0000313" key="8">
    <source>
        <dbReference type="EMBL" id="MPM19633.1"/>
    </source>
</evidence>
<proteinExistence type="inferred from homology"/>
<dbReference type="InterPro" id="IPR029063">
    <property type="entry name" value="SAM-dependent_MTases_sf"/>
</dbReference>
<evidence type="ECO:0000256" key="3">
    <source>
        <dbReference type="ARBA" id="ARBA00022603"/>
    </source>
</evidence>
<keyword evidence="3 8" id="KW-0489">Methyltransferase</keyword>
<keyword evidence="5" id="KW-0949">S-adenosyl-L-methionine</keyword>
<comment type="similarity">
    <text evidence="1">Belongs to the class I-like SAM-binding methyltransferase superfamily. RsmB/NOP family.</text>
</comment>
<dbReference type="InterPro" id="IPR027391">
    <property type="entry name" value="Nol1_Nop2_Fmu_2"/>
</dbReference>
<dbReference type="EMBL" id="VSSQ01003212">
    <property type="protein sequence ID" value="MPM19633.1"/>
    <property type="molecule type" value="Genomic_DNA"/>
</dbReference>
<dbReference type="PROSITE" id="PS51686">
    <property type="entry name" value="SAM_MT_RSMB_NOP"/>
    <property type="match status" value="1"/>
</dbReference>
<keyword evidence="6" id="KW-0694">RNA-binding</keyword>
<accession>A0A644XZD1</accession>
<dbReference type="GO" id="GO:0003723">
    <property type="term" value="F:RNA binding"/>
    <property type="evidence" value="ECO:0007669"/>
    <property type="project" value="UniProtKB-KW"/>
</dbReference>
<dbReference type="SUPFAM" id="SSF53335">
    <property type="entry name" value="S-adenosyl-L-methionine-dependent methyltransferases"/>
    <property type="match status" value="1"/>
</dbReference>
<feature type="domain" description="SAM-dependent MTase RsmB/NOP-type" evidence="7">
    <location>
        <begin position="25"/>
        <end position="313"/>
    </location>
</feature>
<dbReference type="InterPro" id="IPR031340">
    <property type="entry name" value="RsmF_methylt_CI"/>
</dbReference>
<dbReference type="CDD" id="cd02440">
    <property type="entry name" value="AdoMet_MTases"/>
    <property type="match status" value="1"/>
</dbReference>
<organism evidence="8">
    <name type="scientific">bioreactor metagenome</name>
    <dbReference type="NCBI Taxonomy" id="1076179"/>
    <lineage>
        <taxon>unclassified sequences</taxon>
        <taxon>metagenomes</taxon>
        <taxon>ecological metagenomes</taxon>
    </lineage>
</organism>
<dbReference type="GO" id="GO:0008173">
    <property type="term" value="F:RNA methyltransferase activity"/>
    <property type="evidence" value="ECO:0007669"/>
    <property type="project" value="InterPro"/>
</dbReference>
<protein>
    <submittedName>
        <fullName evidence="8">Ribosomal RNA small subunit methyltransferase F</fullName>
        <ecNumber evidence="8">2.1.1.-</ecNumber>
    </submittedName>
</protein>
<dbReference type="Pfam" id="PF01189">
    <property type="entry name" value="Methyltr_RsmB-F"/>
    <property type="match status" value="1"/>
</dbReference>